<dbReference type="RefSeq" id="WP_306068019.1">
    <property type="nucleotide sequence ID" value="NZ_JAROCA020000001.1"/>
</dbReference>
<feature type="compositionally biased region" description="Basic and acidic residues" evidence="8">
    <location>
        <begin position="94"/>
        <end position="107"/>
    </location>
</feature>
<comment type="similarity">
    <text evidence="2">Belongs to the sigma-70 factor family. ECF subfamily.</text>
</comment>
<dbReference type="SUPFAM" id="SSF88659">
    <property type="entry name" value="Sigma3 and sigma4 domains of RNA polymerase sigma factors"/>
    <property type="match status" value="1"/>
</dbReference>
<evidence type="ECO:0000256" key="3">
    <source>
        <dbReference type="ARBA" id="ARBA00023015"/>
    </source>
</evidence>
<keyword evidence="4" id="KW-0731">Sigma factor</keyword>
<dbReference type="PANTHER" id="PTHR43133:SF8">
    <property type="entry name" value="RNA POLYMERASE SIGMA FACTOR HI_1459-RELATED"/>
    <property type="match status" value="1"/>
</dbReference>
<dbReference type="InterPro" id="IPR013325">
    <property type="entry name" value="RNA_pol_sigma_r2"/>
</dbReference>
<evidence type="ECO:0000256" key="6">
    <source>
        <dbReference type="ARBA" id="ARBA00023163"/>
    </source>
</evidence>
<proteinExistence type="inferred from homology"/>
<gene>
    <name evidence="10" type="ORF">P5G51_014245</name>
</gene>
<protein>
    <submittedName>
        <fullName evidence="10">Sigma-70 family RNA polymerase sigma factor</fullName>
    </submittedName>
</protein>
<feature type="domain" description="RNA polymerase sigma-70 region 2" evidence="9">
    <location>
        <begin position="16"/>
        <end position="83"/>
    </location>
</feature>
<dbReference type="InterPro" id="IPR007627">
    <property type="entry name" value="RNA_pol_sigma70_r2"/>
</dbReference>
<keyword evidence="11" id="KW-1185">Reference proteome</keyword>
<organism evidence="10 11">
    <name type="scientific">Tigheibacillus jepli</name>
    <dbReference type="NCBI Taxonomy" id="3035914"/>
    <lineage>
        <taxon>Bacteria</taxon>
        <taxon>Bacillati</taxon>
        <taxon>Bacillota</taxon>
        <taxon>Bacilli</taxon>
        <taxon>Bacillales</taxon>
        <taxon>Bacillaceae</taxon>
        <taxon>Tigheibacillus</taxon>
    </lineage>
</organism>
<keyword evidence="5" id="KW-0238">DNA-binding</keyword>
<comment type="caution">
    <text evidence="10">The sequence shown here is derived from an EMBL/GenBank/DDBJ whole genome shotgun (WGS) entry which is preliminary data.</text>
</comment>
<keyword evidence="6" id="KW-0804">Transcription</keyword>
<comment type="function">
    <text evidence="7">Might take part in the signal recognition particle (SRP) pathway. This is inferred from the conservation of its genetic proximity to ftsY/ffh. May be a regulatory protein.</text>
</comment>
<dbReference type="InterPro" id="IPR014284">
    <property type="entry name" value="RNA_pol_sigma-70_dom"/>
</dbReference>
<dbReference type="PANTHER" id="PTHR43133">
    <property type="entry name" value="RNA POLYMERASE ECF-TYPE SIGMA FACTO"/>
    <property type="match status" value="1"/>
</dbReference>
<feature type="region of interest" description="Disordered" evidence="8">
    <location>
        <begin position="94"/>
        <end position="117"/>
    </location>
</feature>
<dbReference type="InterPro" id="IPR036388">
    <property type="entry name" value="WH-like_DNA-bd_sf"/>
</dbReference>
<dbReference type="Pfam" id="PF04297">
    <property type="entry name" value="UPF0122"/>
    <property type="match status" value="1"/>
</dbReference>
<accession>A0ABU5CJB9</accession>
<dbReference type="Gene3D" id="1.10.10.10">
    <property type="entry name" value="Winged helix-like DNA-binding domain superfamily/Winged helix DNA-binding domain"/>
    <property type="match status" value="1"/>
</dbReference>
<evidence type="ECO:0000259" key="9">
    <source>
        <dbReference type="Pfam" id="PF04542"/>
    </source>
</evidence>
<comment type="similarity">
    <text evidence="1">Belongs to the UPF0122 family.</text>
</comment>
<reference evidence="10 11" key="1">
    <citation type="submission" date="2023-10" db="EMBL/GenBank/DDBJ databases">
        <title>179-bfca-hs.</title>
        <authorList>
            <person name="Miliotis G."/>
            <person name="Sengupta P."/>
            <person name="Hameed A."/>
            <person name="Chuvochina M."/>
            <person name="Mcdonagh F."/>
            <person name="Simpson A.C."/>
            <person name="Singh N.K."/>
            <person name="Rekha P.D."/>
            <person name="Raman K."/>
            <person name="Hugenholtz P."/>
            <person name="Venkateswaran K."/>
        </authorList>
    </citation>
    <scope>NUCLEOTIDE SEQUENCE [LARGE SCALE GENOMIC DNA]</scope>
    <source>
        <strain evidence="10 11">179-BFC-A-HS</strain>
    </source>
</reference>
<evidence type="ECO:0000256" key="7">
    <source>
        <dbReference type="ARBA" id="ARBA00024764"/>
    </source>
</evidence>
<evidence type="ECO:0000256" key="8">
    <source>
        <dbReference type="SAM" id="MobiDB-lite"/>
    </source>
</evidence>
<evidence type="ECO:0000256" key="1">
    <source>
        <dbReference type="ARBA" id="ARBA00008720"/>
    </source>
</evidence>
<dbReference type="InterPro" id="IPR013324">
    <property type="entry name" value="RNA_pol_sigma_r3/r4-like"/>
</dbReference>
<dbReference type="Gene3D" id="1.10.1740.10">
    <property type="match status" value="1"/>
</dbReference>
<name>A0ABU5CJB9_9BACI</name>
<evidence type="ECO:0000313" key="10">
    <source>
        <dbReference type="EMBL" id="MDY0406396.1"/>
    </source>
</evidence>
<dbReference type="Proteomes" id="UP001228376">
    <property type="component" value="Unassembled WGS sequence"/>
</dbReference>
<sequence length="192" mass="22951">MEKEQNKQLVSFEEIFAQNKRRIHYQIHKMNISDPHQDFFQEGLCALWNAYETYNPDKGPMATYFNFAIRNRLIDKIRKETRTVEKEQTVVEAKKTQLDDGNHKKQNETPQLLPDRSGVELNDNQLWKALQKNLTEKQWKWIKLYIIEEIPLKEIARMENTTTEAVKSWGKQTRSKLRSKKFREKIGLEIDI</sequence>
<evidence type="ECO:0000256" key="2">
    <source>
        <dbReference type="ARBA" id="ARBA00010641"/>
    </source>
</evidence>
<dbReference type="InterPro" id="IPR039425">
    <property type="entry name" value="RNA_pol_sigma-70-like"/>
</dbReference>
<evidence type="ECO:0000256" key="4">
    <source>
        <dbReference type="ARBA" id="ARBA00023082"/>
    </source>
</evidence>
<evidence type="ECO:0000256" key="5">
    <source>
        <dbReference type="ARBA" id="ARBA00023125"/>
    </source>
</evidence>
<dbReference type="SUPFAM" id="SSF88946">
    <property type="entry name" value="Sigma2 domain of RNA polymerase sigma factors"/>
    <property type="match status" value="1"/>
</dbReference>
<dbReference type="NCBIfam" id="TIGR02937">
    <property type="entry name" value="sigma70-ECF"/>
    <property type="match status" value="1"/>
</dbReference>
<dbReference type="EMBL" id="JAROCA020000001">
    <property type="protein sequence ID" value="MDY0406396.1"/>
    <property type="molecule type" value="Genomic_DNA"/>
</dbReference>
<dbReference type="Pfam" id="PF04542">
    <property type="entry name" value="Sigma70_r2"/>
    <property type="match status" value="1"/>
</dbReference>
<evidence type="ECO:0000313" key="11">
    <source>
        <dbReference type="Proteomes" id="UP001228376"/>
    </source>
</evidence>
<keyword evidence="3" id="KW-0805">Transcription regulation</keyword>
<dbReference type="InterPro" id="IPR007394">
    <property type="entry name" value="UPF0122"/>
</dbReference>